<feature type="transmembrane region" description="Helical" evidence="1">
    <location>
        <begin position="173"/>
        <end position="200"/>
    </location>
</feature>
<feature type="transmembrane region" description="Helical" evidence="1">
    <location>
        <begin position="272"/>
        <end position="292"/>
    </location>
</feature>
<gene>
    <name evidence="2" type="ORF">GCM10009119_38670</name>
</gene>
<keyword evidence="1" id="KW-0812">Transmembrane</keyword>
<feature type="transmembrane region" description="Helical" evidence="1">
    <location>
        <begin position="348"/>
        <end position="365"/>
    </location>
</feature>
<keyword evidence="1" id="KW-1133">Transmembrane helix</keyword>
<feature type="transmembrane region" description="Helical" evidence="1">
    <location>
        <begin position="90"/>
        <end position="114"/>
    </location>
</feature>
<name>A0ABP3YJN0_9BACT</name>
<keyword evidence="3" id="KW-1185">Reference proteome</keyword>
<sequence>MTIGKLGKVYGPLILLGGILAVYVYFFSFLGTSYSPYYGDEFFYFKNSESYYLTHSLKASFTYSGNGARLLGADAHGPAYPLLYGAIAKLIGWNGLTIPIVNGSILILAILMLLWSKEASLETKPLHCLLILGSPITLFYAITYLPELIQIAGAIGLYLILQRYLSTKSLTDFLVLSTYVLILGSIRSTWFFAFFGLILLSGPIKGLAKIFYFILGLILPFLYQHFLHEQVPNTFSGLGEMIAKQGLFAGLDAVFFNLKRNIYFAFTYTEGLFYTVQKLWIAGSLIVSALLFRKSKLIGFGVIVLLSMIAFNVILYKNYAWTELRMYAPLTFFLNLGMVSDSRNRHPAIGLTSLSLLSFILILPLQQTLMNFRTHPNVLSIPDTILQEIENLDAPLVYVDTTILNEYQITEVPVLTSKKQQIRYILPYYSIPMAAPIHIFKLDKAQLTIKSEKILSQ</sequence>
<dbReference type="Proteomes" id="UP001500469">
    <property type="component" value="Unassembled WGS sequence"/>
</dbReference>
<protein>
    <recommendedName>
        <fullName evidence="4">Dolichyl-phosphate-mannose-protein mannosyltransferase</fullName>
    </recommendedName>
</protein>
<evidence type="ECO:0000313" key="3">
    <source>
        <dbReference type="Proteomes" id="UP001500469"/>
    </source>
</evidence>
<comment type="caution">
    <text evidence="2">The sequence shown here is derived from an EMBL/GenBank/DDBJ whole genome shotgun (WGS) entry which is preliminary data.</text>
</comment>
<proteinExistence type="predicted"/>
<accession>A0ABP3YJN0</accession>
<feature type="transmembrane region" description="Helical" evidence="1">
    <location>
        <begin position="206"/>
        <end position="226"/>
    </location>
</feature>
<evidence type="ECO:0000313" key="2">
    <source>
        <dbReference type="EMBL" id="GAA0880897.1"/>
    </source>
</evidence>
<organism evidence="2 3">
    <name type="scientific">Algoriphagus jejuensis</name>
    <dbReference type="NCBI Taxonomy" id="419934"/>
    <lineage>
        <taxon>Bacteria</taxon>
        <taxon>Pseudomonadati</taxon>
        <taxon>Bacteroidota</taxon>
        <taxon>Cytophagia</taxon>
        <taxon>Cytophagales</taxon>
        <taxon>Cyclobacteriaceae</taxon>
        <taxon>Algoriphagus</taxon>
    </lineage>
</organism>
<reference evidence="3" key="1">
    <citation type="journal article" date="2019" name="Int. J. Syst. Evol. Microbiol.">
        <title>The Global Catalogue of Microorganisms (GCM) 10K type strain sequencing project: providing services to taxonomists for standard genome sequencing and annotation.</title>
        <authorList>
            <consortium name="The Broad Institute Genomics Platform"/>
            <consortium name="The Broad Institute Genome Sequencing Center for Infectious Disease"/>
            <person name="Wu L."/>
            <person name="Ma J."/>
        </authorList>
    </citation>
    <scope>NUCLEOTIDE SEQUENCE [LARGE SCALE GENOMIC DNA]</scope>
    <source>
        <strain evidence="3">JCM 16112</strain>
    </source>
</reference>
<evidence type="ECO:0008006" key="4">
    <source>
        <dbReference type="Google" id="ProtNLM"/>
    </source>
</evidence>
<feature type="transmembrane region" description="Helical" evidence="1">
    <location>
        <begin position="247"/>
        <end position="266"/>
    </location>
</feature>
<feature type="transmembrane region" description="Helical" evidence="1">
    <location>
        <begin position="297"/>
        <end position="316"/>
    </location>
</feature>
<keyword evidence="1" id="KW-0472">Membrane</keyword>
<feature type="transmembrane region" description="Helical" evidence="1">
    <location>
        <begin position="12"/>
        <end position="34"/>
    </location>
</feature>
<evidence type="ECO:0000256" key="1">
    <source>
        <dbReference type="SAM" id="Phobius"/>
    </source>
</evidence>
<dbReference type="RefSeq" id="WP_343854477.1">
    <property type="nucleotide sequence ID" value="NZ_BAAAFI010000047.1"/>
</dbReference>
<dbReference type="EMBL" id="BAAAFI010000047">
    <property type="protein sequence ID" value="GAA0880897.1"/>
    <property type="molecule type" value="Genomic_DNA"/>
</dbReference>